<feature type="transmembrane region" description="Helical" evidence="5">
    <location>
        <begin position="381"/>
        <end position="405"/>
    </location>
</feature>
<dbReference type="EMBL" id="UYRU01071541">
    <property type="protein sequence ID" value="VDN21158.1"/>
    <property type="molecule type" value="Genomic_DNA"/>
</dbReference>
<evidence type="ECO:0000313" key="7">
    <source>
        <dbReference type="EMBL" id="VDN21158.1"/>
    </source>
</evidence>
<keyword evidence="3 5" id="KW-1133">Transmembrane helix</keyword>
<evidence type="ECO:0000256" key="1">
    <source>
        <dbReference type="ARBA" id="ARBA00004141"/>
    </source>
</evidence>
<comment type="subcellular location">
    <subcellularLocation>
        <location evidence="1">Membrane</location>
        <topology evidence="1">Multi-pass membrane protein</topology>
    </subcellularLocation>
</comment>
<feature type="transmembrane region" description="Helical" evidence="5">
    <location>
        <begin position="412"/>
        <end position="433"/>
    </location>
</feature>
<dbReference type="AlphaFoldDB" id="A0A3P7MFC2"/>
<feature type="transmembrane region" description="Helical" evidence="5">
    <location>
        <begin position="303"/>
        <end position="322"/>
    </location>
</feature>
<evidence type="ECO:0000256" key="3">
    <source>
        <dbReference type="ARBA" id="ARBA00022989"/>
    </source>
</evidence>
<dbReference type="GO" id="GO:0016020">
    <property type="term" value="C:membrane"/>
    <property type="evidence" value="ECO:0007669"/>
    <property type="project" value="UniProtKB-SubCell"/>
</dbReference>
<feature type="transmembrane region" description="Helical" evidence="5">
    <location>
        <begin position="39"/>
        <end position="63"/>
    </location>
</feature>
<feature type="domain" description="ABC-2 type transporter transmembrane" evidence="6">
    <location>
        <begin position="307"/>
        <end position="513"/>
    </location>
</feature>
<feature type="transmembrane region" description="Helical" evidence="5">
    <location>
        <begin position="342"/>
        <end position="369"/>
    </location>
</feature>
<dbReference type="GO" id="GO:0140359">
    <property type="term" value="F:ABC-type transporter activity"/>
    <property type="evidence" value="ECO:0007669"/>
    <property type="project" value="InterPro"/>
</dbReference>
<dbReference type="Pfam" id="PF12698">
    <property type="entry name" value="ABC2_membrane_3"/>
    <property type="match status" value="1"/>
</dbReference>
<accession>A0A3P7MFC2</accession>
<reference evidence="7 8" key="1">
    <citation type="submission" date="2018-11" db="EMBL/GenBank/DDBJ databases">
        <authorList>
            <consortium name="Pathogen Informatics"/>
        </authorList>
    </citation>
    <scope>NUCLEOTIDE SEQUENCE [LARGE SCALE GENOMIC DNA]</scope>
</reference>
<sequence length="607" mass="67392">MIFVPPSIRSLTGVRLYAQQFRACLVKRLHFVQRSRRGWFLEIILPALTVLLVMLVTSGFLVANDQPEMPINSWLMADILNPLKLATFFATNVWAEKFNGRNDSNASQSAVSDTRNVSEHYADHMLTRTGWSGAKCLPPDVYEIVPSKFAGCSDSFRPPSHGEFSLNEAQLSAVQASANRTCSCNSDGRFLCDLGTRVADILNQTFADARITALGLDIAEILRLNLPPTHFARIWYYNKGYPASVAYLNLLHNLQLRMLLPENIVSKKPGADCSDFAILASTQPMSPGRVKSKAVMMLEMSKSIGSVLALSYVPASFVVFLIRERCVGSKSLQFMSGLNRSIYWLSTYLWDVCNFLVPMTIITCIFLAFHEEAYVGAESVGGFIALIVMYGVCNIPLVYLFTFVFRVPSLAFVVLLATNLMIAVITSMTVFFLDMVQSDDPSLKPVNEVLKEVFLIFPQYALARGFYDMSLRHAIRSLQLEKFFNTQLFSWGLLGGKITILLTEAVIFVGAVLLIEYKSASCRCCGRKKYATASSVEAWMDEGVMEECGFASALNMVVKVSSAQLQDVHARALRTLVQRLTLPATSLARSGQIKDTALNKRIGMKNG</sequence>
<dbReference type="OrthoDB" id="10255969at2759"/>
<evidence type="ECO:0000256" key="4">
    <source>
        <dbReference type="ARBA" id="ARBA00023136"/>
    </source>
</evidence>
<keyword evidence="8" id="KW-1185">Reference proteome</keyword>
<evidence type="ECO:0000259" key="6">
    <source>
        <dbReference type="Pfam" id="PF12698"/>
    </source>
</evidence>
<name>A0A3P7MFC2_DIBLA</name>
<dbReference type="Proteomes" id="UP000281553">
    <property type="component" value="Unassembled WGS sequence"/>
</dbReference>
<evidence type="ECO:0000256" key="5">
    <source>
        <dbReference type="SAM" id="Phobius"/>
    </source>
</evidence>
<organism evidence="7 8">
    <name type="scientific">Dibothriocephalus latus</name>
    <name type="common">Fish tapeworm</name>
    <name type="synonym">Diphyllobothrium latum</name>
    <dbReference type="NCBI Taxonomy" id="60516"/>
    <lineage>
        <taxon>Eukaryota</taxon>
        <taxon>Metazoa</taxon>
        <taxon>Spiralia</taxon>
        <taxon>Lophotrochozoa</taxon>
        <taxon>Platyhelminthes</taxon>
        <taxon>Cestoda</taxon>
        <taxon>Eucestoda</taxon>
        <taxon>Diphyllobothriidea</taxon>
        <taxon>Diphyllobothriidae</taxon>
        <taxon>Dibothriocephalus</taxon>
    </lineage>
</organism>
<keyword evidence="4 5" id="KW-0472">Membrane</keyword>
<dbReference type="GO" id="GO:0005319">
    <property type="term" value="F:lipid transporter activity"/>
    <property type="evidence" value="ECO:0007669"/>
    <property type="project" value="TreeGrafter"/>
</dbReference>
<keyword evidence="2 5" id="KW-0812">Transmembrane</keyword>
<dbReference type="InterPro" id="IPR013525">
    <property type="entry name" value="ABC2_TM"/>
</dbReference>
<proteinExistence type="predicted"/>
<feature type="transmembrane region" description="Helical" evidence="5">
    <location>
        <begin position="488"/>
        <end position="515"/>
    </location>
</feature>
<dbReference type="PANTHER" id="PTHR19229">
    <property type="entry name" value="ATP-BINDING CASSETTE TRANSPORTER SUBFAMILY A ABCA"/>
    <property type="match status" value="1"/>
</dbReference>
<dbReference type="PANTHER" id="PTHR19229:SF250">
    <property type="entry name" value="ABC TRANSPORTER DOMAIN-CONTAINING PROTEIN-RELATED"/>
    <property type="match status" value="1"/>
</dbReference>
<gene>
    <name evidence="7" type="ORF">DILT_LOCUS13770</name>
</gene>
<evidence type="ECO:0000313" key="8">
    <source>
        <dbReference type="Proteomes" id="UP000281553"/>
    </source>
</evidence>
<dbReference type="InterPro" id="IPR026082">
    <property type="entry name" value="ABCA"/>
</dbReference>
<protein>
    <recommendedName>
        <fullName evidence="6">ABC-2 type transporter transmembrane domain-containing protein</fullName>
    </recommendedName>
</protein>
<evidence type="ECO:0000256" key="2">
    <source>
        <dbReference type="ARBA" id="ARBA00022692"/>
    </source>
</evidence>